<protein>
    <submittedName>
        <fullName evidence="8">Hemin receptor</fullName>
    </submittedName>
</protein>
<evidence type="ECO:0000256" key="2">
    <source>
        <dbReference type="ARBA" id="ARBA00008163"/>
    </source>
</evidence>
<name>A0A2S7KLB1_9FLAO</name>
<comment type="similarity">
    <text evidence="2">Belongs to the OmpP1/FadL family.</text>
</comment>
<evidence type="ECO:0000313" key="9">
    <source>
        <dbReference type="Proteomes" id="UP000239522"/>
    </source>
</evidence>
<keyword evidence="9" id="KW-1185">Reference proteome</keyword>
<evidence type="ECO:0000256" key="5">
    <source>
        <dbReference type="ARBA" id="ARBA00022729"/>
    </source>
</evidence>
<reference evidence="8 9" key="1">
    <citation type="submission" date="2016-11" db="EMBL/GenBank/DDBJ databases">
        <title>Trade-off between light-utilization and light-protection in marine flavobacteria.</title>
        <authorList>
            <person name="Kumagai Y."/>
        </authorList>
    </citation>
    <scope>NUCLEOTIDE SEQUENCE [LARGE SCALE GENOMIC DNA]</scope>
    <source>
        <strain evidence="8 9">ATCC 700397</strain>
    </source>
</reference>
<keyword evidence="6" id="KW-0472">Membrane</keyword>
<keyword evidence="3" id="KW-1134">Transmembrane beta strand</keyword>
<sequence length="460" mass="51382">MKRFYLSAIFIASTLVSFSQSLGYQDLGLLFSKNDQNGTARFTSMSGAFGALGGDLSSMNINPAGLSVFTNSLFTGTINSRASNITSNYYGNSTNSQNQLTNLSQIGAVLVFDSAYSKEWSRFAIGFNYRITKDFADSFITEGNSGITTFTEFPLDTNQNPTQYNIADGQRFENNYGGTISELNFGFSSVFQNNLHVGLGLNFYDLSFNQRSNLYEFNSDADGNQLDAKLYQENFTIGTGFSANLGFIYKANKSIRFGLSYQTPTWFSEIMEDTNIVDNDGFKGDTEISVSNDNVIYDNTAGNFFPTQQLIYKLKTPSTLTASAAFIFGKNGLLSVDYSNKGFNKIKLSSANFIEENQFFQNELRNTHNLNIGSEWRFDRLSIRGGYMFEQNPDKLAINSDNITGYSFGGGYNFNNFKLDFSYRDNNRTGIYNFYSGFDVNSAELNINNKIFTTTLTISL</sequence>
<dbReference type="AlphaFoldDB" id="A0A2S7KLB1"/>
<keyword evidence="7" id="KW-0998">Cell outer membrane</keyword>
<proteinExistence type="inferred from homology"/>
<keyword evidence="5" id="KW-0732">Signal</keyword>
<dbReference type="GO" id="GO:0015483">
    <property type="term" value="F:long-chain fatty acid transporting porin activity"/>
    <property type="evidence" value="ECO:0007669"/>
    <property type="project" value="TreeGrafter"/>
</dbReference>
<evidence type="ECO:0000256" key="3">
    <source>
        <dbReference type="ARBA" id="ARBA00022452"/>
    </source>
</evidence>
<dbReference type="PANTHER" id="PTHR35093:SF8">
    <property type="entry name" value="OUTER MEMBRANE PROTEIN NMB0088-RELATED"/>
    <property type="match status" value="1"/>
</dbReference>
<dbReference type="OrthoDB" id="9765571at2"/>
<dbReference type="EMBL" id="MQUA01000014">
    <property type="protein sequence ID" value="PQB03424.1"/>
    <property type="molecule type" value="Genomic_DNA"/>
</dbReference>
<evidence type="ECO:0000256" key="4">
    <source>
        <dbReference type="ARBA" id="ARBA00022692"/>
    </source>
</evidence>
<keyword evidence="8" id="KW-0675">Receptor</keyword>
<evidence type="ECO:0000256" key="1">
    <source>
        <dbReference type="ARBA" id="ARBA00004571"/>
    </source>
</evidence>
<dbReference type="SUPFAM" id="SSF56935">
    <property type="entry name" value="Porins"/>
    <property type="match status" value="1"/>
</dbReference>
<evidence type="ECO:0000256" key="7">
    <source>
        <dbReference type="ARBA" id="ARBA00023237"/>
    </source>
</evidence>
<dbReference type="Gene3D" id="2.40.160.60">
    <property type="entry name" value="Outer membrane protein transport protein (OMPP1/FadL/TodX)"/>
    <property type="match status" value="1"/>
</dbReference>
<accession>A0A2S7KLB1</accession>
<dbReference type="InterPro" id="IPR005017">
    <property type="entry name" value="OMPP1/FadL/TodX"/>
</dbReference>
<dbReference type="PANTHER" id="PTHR35093">
    <property type="entry name" value="OUTER MEMBRANE PROTEIN NMB0088-RELATED"/>
    <property type="match status" value="1"/>
</dbReference>
<comment type="subcellular location">
    <subcellularLocation>
        <location evidence="1">Cell outer membrane</location>
        <topology evidence="1">Multi-pass membrane protein</topology>
    </subcellularLocation>
</comment>
<dbReference type="Proteomes" id="UP000239522">
    <property type="component" value="Unassembled WGS sequence"/>
</dbReference>
<dbReference type="RefSeq" id="WP_104811338.1">
    <property type="nucleotide sequence ID" value="NZ_MQUA01000014.1"/>
</dbReference>
<evidence type="ECO:0000313" key="8">
    <source>
        <dbReference type="EMBL" id="PQB03424.1"/>
    </source>
</evidence>
<comment type="caution">
    <text evidence="8">The sequence shown here is derived from an EMBL/GenBank/DDBJ whole genome shotgun (WGS) entry which is preliminary data.</text>
</comment>
<gene>
    <name evidence="8" type="ORF">BST83_19290</name>
</gene>
<organism evidence="8 9">
    <name type="scientific">Polaribacter filamentus</name>
    <dbReference type="NCBI Taxonomy" id="53483"/>
    <lineage>
        <taxon>Bacteria</taxon>
        <taxon>Pseudomonadati</taxon>
        <taxon>Bacteroidota</taxon>
        <taxon>Flavobacteriia</taxon>
        <taxon>Flavobacteriales</taxon>
        <taxon>Flavobacteriaceae</taxon>
    </lineage>
</organism>
<keyword evidence="4" id="KW-0812">Transmembrane</keyword>
<dbReference type="GO" id="GO:0009279">
    <property type="term" value="C:cell outer membrane"/>
    <property type="evidence" value="ECO:0007669"/>
    <property type="project" value="UniProtKB-SubCell"/>
</dbReference>
<evidence type="ECO:0000256" key="6">
    <source>
        <dbReference type="ARBA" id="ARBA00023136"/>
    </source>
</evidence>